<keyword evidence="4" id="KW-0067">ATP-binding</keyword>
<feature type="region of interest" description="Disordered" evidence="9">
    <location>
        <begin position="1"/>
        <end position="22"/>
    </location>
</feature>
<evidence type="ECO:0000256" key="7">
    <source>
        <dbReference type="ARBA" id="ARBA00022989"/>
    </source>
</evidence>
<dbReference type="AlphaFoldDB" id="A0A8C7ANJ2"/>
<keyword evidence="13" id="KW-1185">Reference proteome</keyword>
<sequence length="541" mass="61372">MGDALGRGGAPRSRLNKRGRSEKYELRPEGLCLSEALPHALLPPASAFTWEVKANSRAYNNQFKKRFLCWQRQKHKSNVINTAKYNVFSFLPLNLYEQFCRISNLYFLLIIILQGFPEISTLPWFTLFAPLVCLLVIRATRDLVDDIVTLLSGWPSRPAPCHGFLWKKWANLCVGDVVCLHRDSIVPADLLLLASTEPSSLCYVETADIDGETNLKFRQAPLVTHLELTSVRSMASFRGKVVCEEPSSRLHHFVGCLDWDGRKHPLDSGNILLRGCRVRNTDTCYGMVIYAGFDTKIMKNCGRIRLKRTKIDRLVNRLVVLIFVSLVLVSMALSLGFWFKVREFKARHYYVSSRYLYSVAAETFFIFWGFLILLSVMVPMAMFIMVEFIYLGNSMFINWDMEMYYAPQDQPARARSTSLNDQLGQVQYVFSDKTGTLTQNIMTFKKCCIGGVTYGACPRPRAGWLRCPRPRPRLTPAPLWVFAARAGADGHGPLQGSREVRVFPGLWEQERRSQLPDRRDRAGRGSSVLSGNQGPGVAPGR</sequence>
<evidence type="ECO:0000256" key="1">
    <source>
        <dbReference type="ARBA" id="ARBA00004141"/>
    </source>
</evidence>
<dbReference type="FunFam" id="3.40.50.1000:FF:000001">
    <property type="entry name" value="Phospholipid-transporting ATPase IC"/>
    <property type="match status" value="1"/>
</dbReference>
<evidence type="ECO:0000313" key="12">
    <source>
        <dbReference type="Ensembl" id="ENSNVIP00000006094.1"/>
    </source>
</evidence>
<organism evidence="12 13">
    <name type="scientific">Neovison vison</name>
    <name type="common">American mink</name>
    <name type="synonym">Mustela vison</name>
    <dbReference type="NCBI Taxonomy" id="452646"/>
    <lineage>
        <taxon>Eukaryota</taxon>
        <taxon>Metazoa</taxon>
        <taxon>Chordata</taxon>
        <taxon>Craniata</taxon>
        <taxon>Vertebrata</taxon>
        <taxon>Euteleostomi</taxon>
        <taxon>Mammalia</taxon>
        <taxon>Eutheria</taxon>
        <taxon>Laurasiatheria</taxon>
        <taxon>Carnivora</taxon>
        <taxon>Caniformia</taxon>
        <taxon>Musteloidea</taxon>
        <taxon>Mustelidae</taxon>
        <taxon>Mustelinae</taxon>
        <taxon>Neogale</taxon>
    </lineage>
</organism>
<dbReference type="InterPro" id="IPR032631">
    <property type="entry name" value="P-type_ATPase_N"/>
</dbReference>
<dbReference type="PROSITE" id="PS00154">
    <property type="entry name" value="ATPASE_E1_E2"/>
    <property type="match status" value="1"/>
</dbReference>
<comment type="subcellular location">
    <subcellularLocation>
        <location evidence="1">Membrane</location>
        <topology evidence="1">Multi-pass membrane protein</topology>
    </subcellularLocation>
</comment>
<reference evidence="12" key="1">
    <citation type="submission" date="2025-08" db="UniProtKB">
        <authorList>
            <consortium name="Ensembl"/>
        </authorList>
    </citation>
    <scope>IDENTIFICATION</scope>
</reference>
<dbReference type="InterPro" id="IPR008250">
    <property type="entry name" value="ATPase_P-typ_transduc_dom_A_sf"/>
</dbReference>
<keyword evidence="7 10" id="KW-1133">Transmembrane helix</keyword>
<keyword evidence="2 10" id="KW-0812">Transmembrane</keyword>
<feature type="region of interest" description="Disordered" evidence="9">
    <location>
        <begin position="510"/>
        <end position="541"/>
    </location>
</feature>
<keyword evidence="3" id="KW-0547">Nucleotide-binding</keyword>
<dbReference type="InterPro" id="IPR023214">
    <property type="entry name" value="HAD_sf"/>
</dbReference>
<dbReference type="Gene3D" id="3.40.1110.10">
    <property type="entry name" value="Calcium-transporting ATPase, cytoplasmic domain N"/>
    <property type="match status" value="1"/>
</dbReference>
<dbReference type="SUPFAM" id="SSF81665">
    <property type="entry name" value="Calcium ATPase, transmembrane domain M"/>
    <property type="match status" value="1"/>
</dbReference>
<evidence type="ECO:0000256" key="8">
    <source>
        <dbReference type="ARBA" id="ARBA00023136"/>
    </source>
</evidence>
<dbReference type="Proteomes" id="UP000694425">
    <property type="component" value="Unplaced"/>
</dbReference>
<evidence type="ECO:0000256" key="6">
    <source>
        <dbReference type="ARBA" id="ARBA00022967"/>
    </source>
</evidence>
<feature type="transmembrane region" description="Helical" evidence="10">
    <location>
        <begin position="365"/>
        <end position="391"/>
    </location>
</feature>
<feature type="compositionally biased region" description="Basic and acidic residues" evidence="9">
    <location>
        <begin position="510"/>
        <end position="523"/>
    </location>
</feature>
<dbReference type="SUPFAM" id="SSF81653">
    <property type="entry name" value="Calcium ATPase, transduction domain A"/>
    <property type="match status" value="1"/>
</dbReference>
<evidence type="ECO:0000259" key="11">
    <source>
        <dbReference type="Pfam" id="PF16209"/>
    </source>
</evidence>
<evidence type="ECO:0000256" key="2">
    <source>
        <dbReference type="ARBA" id="ARBA00022692"/>
    </source>
</evidence>
<dbReference type="GO" id="GO:0045332">
    <property type="term" value="P:phospholipid translocation"/>
    <property type="evidence" value="ECO:0007669"/>
    <property type="project" value="TreeGrafter"/>
</dbReference>
<dbReference type="GO" id="GO:0005886">
    <property type="term" value="C:plasma membrane"/>
    <property type="evidence" value="ECO:0007669"/>
    <property type="project" value="TreeGrafter"/>
</dbReference>
<dbReference type="Gene3D" id="3.40.50.1000">
    <property type="entry name" value="HAD superfamily/HAD-like"/>
    <property type="match status" value="1"/>
</dbReference>
<evidence type="ECO:0000313" key="13">
    <source>
        <dbReference type="Proteomes" id="UP000694425"/>
    </source>
</evidence>
<evidence type="ECO:0000256" key="4">
    <source>
        <dbReference type="ARBA" id="ARBA00022840"/>
    </source>
</evidence>
<dbReference type="GO" id="GO:0140326">
    <property type="term" value="F:ATPase-coupled intramembrane lipid transporter activity"/>
    <property type="evidence" value="ECO:0007669"/>
    <property type="project" value="TreeGrafter"/>
</dbReference>
<name>A0A8C7ANJ2_NEOVI</name>
<dbReference type="InterPro" id="IPR023298">
    <property type="entry name" value="ATPase_P-typ_TM_dom_sf"/>
</dbReference>
<dbReference type="GO" id="GO:0005802">
    <property type="term" value="C:trans-Golgi network"/>
    <property type="evidence" value="ECO:0007669"/>
    <property type="project" value="TreeGrafter"/>
</dbReference>
<dbReference type="GeneTree" id="ENSGT00940000160463"/>
<accession>A0A8C7ANJ2</accession>
<keyword evidence="5" id="KW-0460">Magnesium</keyword>
<dbReference type="InterPro" id="IPR018303">
    <property type="entry name" value="ATPase_P-typ_P_site"/>
</dbReference>
<keyword evidence="6" id="KW-1278">Translocase</keyword>
<evidence type="ECO:0000256" key="3">
    <source>
        <dbReference type="ARBA" id="ARBA00022741"/>
    </source>
</evidence>
<keyword evidence="8 10" id="KW-0472">Membrane</keyword>
<feature type="domain" description="P-type ATPase N-terminal" evidence="11">
    <location>
        <begin position="53"/>
        <end position="127"/>
    </location>
</feature>
<evidence type="ECO:0000256" key="9">
    <source>
        <dbReference type="SAM" id="MobiDB-lite"/>
    </source>
</evidence>
<dbReference type="PANTHER" id="PTHR24092">
    <property type="entry name" value="PROBABLE PHOSPHOLIPID-TRANSPORTING ATPASE"/>
    <property type="match status" value="1"/>
</dbReference>
<dbReference type="GO" id="GO:0007030">
    <property type="term" value="P:Golgi organization"/>
    <property type="evidence" value="ECO:0007669"/>
    <property type="project" value="TreeGrafter"/>
</dbReference>
<evidence type="ECO:0000256" key="5">
    <source>
        <dbReference type="ARBA" id="ARBA00022842"/>
    </source>
</evidence>
<dbReference type="InterPro" id="IPR023299">
    <property type="entry name" value="ATPase_P-typ_cyto_dom_N"/>
</dbReference>
<proteinExistence type="predicted"/>
<dbReference type="GO" id="GO:0005524">
    <property type="term" value="F:ATP binding"/>
    <property type="evidence" value="ECO:0007669"/>
    <property type="project" value="UniProtKB-KW"/>
</dbReference>
<evidence type="ECO:0000256" key="10">
    <source>
        <dbReference type="SAM" id="Phobius"/>
    </source>
</evidence>
<protein>
    <submittedName>
        <fullName evidence="12">ATPase phospholipid transporting 8B3</fullName>
    </submittedName>
</protein>
<dbReference type="Gene3D" id="2.70.150.10">
    <property type="entry name" value="Calcium-transporting ATPase, cytoplasmic transduction domain A"/>
    <property type="match status" value="1"/>
</dbReference>
<dbReference type="Ensembl" id="ENSNVIT00000007166.1">
    <property type="protein sequence ID" value="ENSNVIP00000006094.1"/>
    <property type="gene ID" value="ENSNVIG00000004776.1"/>
</dbReference>
<feature type="transmembrane region" description="Helical" evidence="10">
    <location>
        <begin position="314"/>
        <end position="339"/>
    </location>
</feature>
<dbReference type="PANTHER" id="PTHR24092:SF78">
    <property type="entry name" value="PHOSPHOLIPID-TRANSPORTING ATPASE IK"/>
    <property type="match status" value="1"/>
</dbReference>
<dbReference type="Pfam" id="PF16209">
    <property type="entry name" value="PhoLip_ATPase_N"/>
    <property type="match status" value="1"/>
</dbReference>
<reference evidence="12" key="2">
    <citation type="submission" date="2025-09" db="UniProtKB">
        <authorList>
            <consortium name="Ensembl"/>
        </authorList>
    </citation>
    <scope>IDENTIFICATION</scope>
</reference>